<keyword evidence="2" id="KW-1185">Reference proteome</keyword>
<dbReference type="PANTHER" id="PTHR21310:SF51">
    <property type="entry name" value="AMINOGLYCOSIDE PHOSPHOTRANSFERASE DOMAIN-CONTAINING PROTEIN"/>
    <property type="match status" value="1"/>
</dbReference>
<dbReference type="PANTHER" id="PTHR21310">
    <property type="entry name" value="AMINOGLYCOSIDE PHOSPHOTRANSFERASE-RELATED-RELATED"/>
    <property type="match status" value="1"/>
</dbReference>
<dbReference type="RefSeq" id="XP_033395626.1">
    <property type="nucleotide sequence ID" value="XM_033537178.1"/>
</dbReference>
<accession>A0A6A6B985</accession>
<dbReference type="Proteomes" id="UP000799438">
    <property type="component" value="Unassembled WGS sequence"/>
</dbReference>
<dbReference type="Gene3D" id="3.30.200.20">
    <property type="entry name" value="Phosphorylase Kinase, domain 1"/>
    <property type="match status" value="1"/>
</dbReference>
<dbReference type="InterPro" id="IPR051678">
    <property type="entry name" value="AGP_Transferase"/>
</dbReference>
<dbReference type="OrthoDB" id="10003767at2759"/>
<protein>
    <recommendedName>
        <fullName evidence="3">Aminoglycoside phosphotransferase domain-containing protein</fullName>
    </recommendedName>
</protein>
<dbReference type="SUPFAM" id="SSF56112">
    <property type="entry name" value="Protein kinase-like (PK-like)"/>
    <property type="match status" value="1"/>
</dbReference>
<evidence type="ECO:0000313" key="2">
    <source>
        <dbReference type="Proteomes" id="UP000799438"/>
    </source>
</evidence>
<organism evidence="1 2">
    <name type="scientific">Aplosporella prunicola CBS 121167</name>
    <dbReference type="NCBI Taxonomy" id="1176127"/>
    <lineage>
        <taxon>Eukaryota</taxon>
        <taxon>Fungi</taxon>
        <taxon>Dikarya</taxon>
        <taxon>Ascomycota</taxon>
        <taxon>Pezizomycotina</taxon>
        <taxon>Dothideomycetes</taxon>
        <taxon>Dothideomycetes incertae sedis</taxon>
        <taxon>Botryosphaeriales</taxon>
        <taxon>Aplosporellaceae</taxon>
        <taxon>Aplosporella</taxon>
    </lineage>
</organism>
<dbReference type="EMBL" id="ML995491">
    <property type="protein sequence ID" value="KAF2139913.1"/>
    <property type="molecule type" value="Genomic_DNA"/>
</dbReference>
<evidence type="ECO:0008006" key="3">
    <source>
        <dbReference type="Google" id="ProtNLM"/>
    </source>
</evidence>
<dbReference type="InterPro" id="IPR011009">
    <property type="entry name" value="Kinase-like_dom_sf"/>
</dbReference>
<gene>
    <name evidence="1" type="ORF">K452DRAFT_231635</name>
</gene>
<dbReference type="AlphaFoldDB" id="A0A6A6B985"/>
<evidence type="ECO:0000313" key="1">
    <source>
        <dbReference type="EMBL" id="KAF2139913.1"/>
    </source>
</evidence>
<dbReference type="GeneID" id="54294674"/>
<reference evidence="1" key="1">
    <citation type="journal article" date="2020" name="Stud. Mycol.">
        <title>101 Dothideomycetes genomes: a test case for predicting lifestyles and emergence of pathogens.</title>
        <authorList>
            <person name="Haridas S."/>
            <person name="Albert R."/>
            <person name="Binder M."/>
            <person name="Bloem J."/>
            <person name="Labutti K."/>
            <person name="Salamov A."/>
            <person name="Andreopoulos B."/>
            <person name="Baker S."/>
            <person name="Barry K."/>
            <person name="Bills G."/>
            <person name="Bluhm B."/>
            <person name="Cannon C."/>
            <person name="Castanera R."/>
            <person name="Culley D."/>
            <person name="Daum C."/>
            <person name="Ezra D."/>
            <person name="Gonzalez J."/>
            <person name="Henrissat B."/>
            <person name="Kuo A."/>
            <person name="Liang C."/>
            <person name="Lipzen A."/>
            <person name="Lutzoni F."/>
            <person name="Magnuson J."/>
            <person name="Mondo S."/>
            <person name="Nolan M."/>
            <person name="Ohm R."/>
            <person name="Pangilinan J."/>
            <person name="Park H.-J."/>
            <person name="Ramirez L."/>
            <person name="Alfaro M."/>
            <person name="Sun H."/>
            <person name="Tritt A."/>
            <person name="Yoshinaga Y."/>
            <person name="Zwiers L.-H."/>
            <person name="Turgeon B."/>
            <person name="Goodwin S."/>
            <person name="Spatafora J."/>
            <person name="Crous P."/>
            <person name="Grigoriev I."/>
        </authorList>
    </citation>
    <scope>NUCLEOTIDE SEQUENCE</scope>
    <source>
        <strain evidence="1">CBS 121167</strain>
    </source>
</reference>
<proteinExistence type="predicted"/>
<name>A0A6A6B985_9PEZI</name>
<sequence>MRDRKDRDGLVTSPVERNTTQALTPEHKDEVIWGSTRRISDDTLIRLTLRIINDGYRPGNVDCRVVKRTSGTFNKVHVVEFNSGKKYVIRVPRFGTKSSWKAEDAVALRSQALTMRFISQKTDLPIPQLIAYDTTHNNEIGHPYIIMTFLEGSRVCDVWDNEEFSPSLEMRRLKIIKSLAYTMTSLKNISFDLIGMLHFDSDENLVPRVGPRYEILQGSERSCGHGIRKHESRMYEPLKSSHDLFREMLANWWESRYRGESSIRRQRDRIYYQLLSIMVDCVPSAVSKQSRSPSSWETFVLAPPDFNWQNILVNDKGKVTGILDWDTVSTVSRFQGWAATPQWLAWDWDRNYNWVGDVGNSPLDFARYRQAYARFMKEALNGWETVDGMFTAKSHLLCWLMTALSRKEETKSFLEKIMSVTLPRVNFYRWLDRVSGRGWQRGEWEFLRGRLTEVFDCTVEGALL</sequence>